<proteinExistence type="predicted"/>
<organism evidence="1 2">
    <name type="scientific">candidate division KSB3 bacterium</name>
    <dbReference type="NCBI Taxonomy" id="2044937"/>
    <lineage>
        <taxon>Bacteria</taxon>
        <taxon>candidate division KSB3</taxon>
    </lineage>
</organism>
<accession>A0A2G6KCV8</accession>
<dbReference type="AlphaFoldDB" id="A0A2G6KCV8"/>
<comment type="caution">
    <text evidence="1">The sequence shown here is derived from an EMBL/GenBank/DDBJ whole genome shotgun (WGS) entry which is preliminary data.</text>
</comment>
<sequence>MVFGAHHRVWRFKSQPDWLFMSPHHKGRVKLQISTHVILSTILWQSRENIHYFVQAFTLFFAFWKMDWIGKNLLTGCTGMTG</sequence>
<gene>
    <name evidence="1" type="ORF">CSA56_12880</name>
</gene>
<reference evidence="1 2" key="1">
    <citation type="submission" date="2017-10" db="EMBL/GenBank/DDBJ databases">
        <title>Novel microbial diversity and functional potential in the marine mammal oral microbiome.</title>
        <authorList>
            <person name="Dudek N.K."/>
            <person name="Sun C.L."/>
            <person name="Burstein D."/>
            <person name="Kantor R.S."/>
            <person name="Aliaga Goltsman D.S."/>
            <person name="Bik E.M."/>
            <person name="Thomas B.C."/>
            <person name="Banfield J.F."/>
            <person name="Relman D.A."/>
        </authorList>
    </citation>
    <scope>NUCLEOTIDE SEQUENCE [LARGE SCALE GENOMIC DNA]</scope>
    <source>
        <strain evidence="1">DOLJORAL78_47_16</strain>
    </source>
</reference>
<protein>
    <submittedName>
        <fullName evidence="1">Uncharacterized protein</fullName>
    </submittedName>
</protein>
<evidence type="ECO:0000313" key="2">
    <source>
        <dbReference type="Proteomes" id="UP000230821"/>
    </source>
</evidence>
<evidence type="ECO:0000313" key="1">
    <source>
        <dbReference type="EMBL" id="PIE33210.1"/>
    </source>
</evidence>
<dbReference type="EMBL" id="PDSK01000102">
    <property type="protein sequence ID" value="PIE33210.1"/>
    <property type="molecule type" value="Genomic_DNA"/>
</dbReference>
<dbReference type="Proteomes" id="UP000230821">
    <property type="component" value="Unassembled WGS sequence"/>
</dbReference>
<name>A0A2G6KCV8_9BACT</name>